<evidence type="ECO:0000313" key="2">
    <source>
        <dbReference type="Proteomes" id="UP000327157"/>
    </source>
</evidence>
<comment type="caution">
    <text evidence="1">The sequence shown here is derived from an EMBL/GenBank/DDBJ whole genome shotgun (WGS) entry which is preliminary data.</text>
</comment>
<dbReference type="Proteomes" id="UP000327157">
    <property type="component" value="Chromosome 14"/>
</dbReference>
<dbReference type="PANTHER" id="PTHR31973:SF113">
    <property type="entry name" value="PROTEIN FAR1-RELATED SEQUENCE 5-LIKE"/>
    <property type="match status" value="1"/>
</dbReference>
<keyword evidence="2" id="KW-1185">Reference proteome</keyword>
<dbReference type="PANTHER" id="PTHR31973">
    <property type="entry name" value="POLYPROTEIN, PUTATIVE-RELATED"/>
    <property type="match status" value="1"/>
</dbReference>
<name>A0A5N5FY23_9ROSA</name>
<accession>A0A5N5FY23</accession>
<dbReference type="OrthoDB" id="1938144at2759"/>
<dbReference type="EMBL" id="SMOL01000553">
    <property type="protein sequence ID" value="KAB2608048.1"/>
    <property type="molecule type" value="Genomic_DNA"/>
</dbReference>
<dbReference type="AlphaFoldDB" id="A0A5N5FY23"/>
<reference evidence="1 2" key="1">
    <citation type="submission" date="2019-09" db="EMBL/GenBank/DDBJ databases">
        <authorList>
            <person name="Ou C."/>
        </authorList>
    </citation>
    <scope>NUCLEOTIDE SEQUENCE [LARGE SCALE GENOMIC DNA]</scope>
    <source>
        <strain evidence="1">S2</strain>
        <tissue evidence="1">Leaf</tissue>
    </source>
</reference>
<reference evidence="1 2" key="3">
    <citation type="submission" date="2019-11" db="EMBL/GenBank/DDBJ databases">
        <title>A de novo genome assembly of a pear dwarfing rootstock.</title>
        <authorList>
            <person name="Wang F."/>
            <person name="Wang J."/>
            <person name="Li S."/>
            <person name="Zhang Y."/>
            <person name="Fang M."/>
            <person name="Ma L."/>
            <person name="Zhao Y."/>
            <person name="Jiang S."/>
        </authorList>
    </citation>
    <scope>NUCLEOTIDE SEQUENCE [LARGE SCALE GENOMIC DNA]</scope>
    <source>
        <strain evidence="1">S2</strain>
        <tissue evidence="1">Leaf</tissue>
    </source>
</reference>
<evidence type="ECO:0000313" key="1">
    <source>
        <dbReference type="EMBL" id="KAB2608048.1"/>
    </source>
</evidence>
<proteinExistence type="predicted"/>
<protein>
    <submittedName>
        <fullName evidence="1">Signal recognition particle subunit SRP68-like</fullName>
    </submittedName>
</protein>
<sequence length="349" mass="39654">MENCKLAQFTYGGLSVISSISSTSTFDQICLGICYRFKGLRLGWFELGYVLNEDHTCLLGCDADVLNMLKVLDVVGKSIIEILVIDKCDGSIFQLPTENISSFFRISNSMISAVFELNGDDVDAYKFLHLYVECDRSSNPGFVFKLEVVLETNRFLRLFITYDAWIKGFMFCCPMLFIDGTFIKSKYKGTLLSYCAKNENDYSPHSFCIVHLKQNVSTLFPKAAGEGLKKKMMNLLANCVYACTPSDFNDCMMEFKGNWQRHNYVIAHFSDIRVWLMISMAKKKIFGQIINTTLNGVRPPITKILSRRPNKSRIKYACEISRTKKTITCSRCGYLGHNKISCKVVIQDG</sequence>
<dbReference type="SUPFAM" id="SSF54277">
    <property type="entry name" value="CAD &amp; PB1 domains"/>
    <property type="match status" value="1"/>
</dbReference>
<gene>
    <name evidence="1" type="ORF">D8674_011216</name>
</gene>
<reference evidence="2" key="2">
    <citation type="submission" date="2019-10" db="EMBL/GenBank/DDBJ databases">
        <title>A de novo genome assembly of a pear dwarfing rootstock.</title>
        <authorList>
            <person name="Wang F."/>
            <person name="Wang J."/>
            <person name="Li S."/>
            <person name="Zhang Y."/>
            <person name="Fang M."/>
            <person name="Ma L."/>
            <person name="Zhao Y."/>
            <person name="Jiang S."/>
        </authorList>
    </citation>
    <scope>NUCLEOTIDE SEQUENCE [LARGE SCALE GENOMIC DNA]</scope>
</reference>
<organism evidence="1 2">
    <name type="scientific">Pyrus ussuriensis x Pyrus communis</name>
    <dbReference type="NCBI Taxonomy" id="2448454"/>
    <lineage>
        <taxon>Eukaryota</taxon>
        <taxon>Viridiplantae</taxon>
        <taxon>Streptophyta</taxon>
        <taxon>Embryophyta</taxon>
        <taxon>Tracheophyta</taxon>
        <taxon>Spermatophyta</taxon>
        <taxon>Magnoliopsida</taxon>
        <taxon>eudicotyledons</taxon>
        <taxon>Gunneridae</taxon>
        <taxon>Pentapetalae</taxon>
        <taxon>rosids</taxon>
        <taxon>fabids</taxon>
        <taxon>Rosales</taxon>
        <taxon>Rosaceae</taxon>
        <taxon>Amygdaloideae</taxon>
        <taxon>Maleae</taxon>
        <taxon>Pyrus</taxon>
    </lineage>
</organism>